<evidence type="ECO:0000313" key="1">
    <source>
        <dbReference type="EMBL" id="KAF2136243.1"/>
    </source>
</evidence>
<evidence type="ECO:0000313" key="2">
    <source>
        <dbReference type="Proteomes" id="UP000799438"/>
    </source>
</evidence>
<gene>
    <name evidence="1" type="ORF">K452DRAFT_139516</name>
</gene>
<dbReference type="GeneID" id="54292889"/>
<sequence>MALPSIRAVPSPSLSAIAPIEGVHGSCATLACPNAHPHSIFPRYAAPSTLLGRAVAIATLVLLRTPSVITLTIPTIPVPRALAREKTGCARGCSFGTLISTTLTRRLWILKLHFLYTVKPRYNSSAGQQLPTDKINITVYDVSFVMTANRSRIYR</sequence>
<dbReference type="AlphaFoldDB" id="A0A6A6AYI1"/>
<accession>A0A6A6AYI1</accession>
<organism evidence="1 2">
    <name type="scientific">Aplosporella prunicola CBS 121167</name>
    <dbReference type="NCBI Taxonomy" id="1176127"/>
    <lineage>
        <taxon>Eukaryota</taxon>
        <taxon>Fungi</taxon>
        <taxon>Dikarya</taxon>
        <taxon>Ascomycota</taxon>
        <taxon>Pezizomycotina</taxon>
        <taxon>Dothideomycetes</taxon>
        <taxon>Dothideomycetes incertae sedis</taxon>
        <taxon>Botryosphaeriales</taxon>
        <taxon>Aplosporellaceae</taxon>
        <taxon>Aplosporella</taxon>
    </lineage>
</organism>
<dbReference type="EMBL" id="ML995528">
    <property type="protein sequence ID" value="KAF2136243.1"/>
    <property type="molecule type" value="Genomic_DNA"/>
</dbReference>
<reference evidence="1" key="1">
    <citation type="journal article" date="2020" name="Stud. Mycol.">
        <title>101 Dothideomycetes genomes: a test case for predicting lifestyles and emergence of pathogens.</title>
        <authorList>
            <person name="Haridas S."/>
            <person name="Albert R."/>
            <person name="Binder M."/>
            <person name="Bloem J."/>
            <person name="Labutti K."/>
            <person name="Salamov A."/>
            <person name="Andreopoulos B."/>
            <person name="Baker S."/>
            <person name="Barry K."/>
            <person name="Bills G."/>
            <person name="Bluhm B."/>
            <person name="Cannon C."/>
            <person name="Castanera R."/>
            <person name="Culley D."/>
            <person name="Daum C."/>
            <person name="Ezra D."/>
            <person name="Gonzalez J."/>
            <person name="Henrissat B."/>
            <person name="Kuo A."/>
            <person name="Liang C."/>
            <person name="Lipzen A."/>
            <person name="Lutzoni F."/>
            <person name="Magnuson J."/>
            <person name="Mondo S."/>
            <person name="Nolan M."/>
            <person name="Ohm R."/>
            <person name="Pangilinan J."/>
            <person name="Park H.-J."/>
            <person name="Ramirez L."/>
            <person name="Alfaro M."/>
            <person name="Sun H."/>
            <person name="Tritt A."/>
            <person name="Yoshinaga Y."/>
            <person name="Zwiers L.-H."/>
            <person name="Turgeon B."/>
            <person name="Goodwin S."/>
            <person name="Spatafora J."/>
            <person name="Crous P."/>
            <person name="Grigoriev I."/>
        </authorList>
    </citation>
    <scope>NUCLEOTIDE SEQUENCE</scope>
    <source>
        <strain evidence="1">CBS 121167</strain>
    </source>
</reference>
<dbReference type="RefSeq" id="XP_033391961.1">
    <property type="nucleotide sequence ID" value="XM_033535395.1"/>
</dbReference>
<name>A0A6A6AYI1_9PEZI</name>
<keyword evidence="2" id="KW-1185">Reference proteome</keyword>
<proteinExistence type="predicted"/>
<dbReference type="Proteomes" id="UP000799438">
    <property type="component" value="Unassembled WGS sequence"/>
</dbReference>
<dbReference type="PROSITE" id="PS51257">
    <property type="entry name" value="PROKAR_LIPOPROTEIN"/>
    <property type="match status" value="1"/>
</dbReference>
<protein>
    <submittedName>
        <fullName evidence="1">Uncharacterized protein</fullName>
    </submittedName>
</protein>